<reference evidence="4 5" key="1">
    <citation type="submission" date="2015-08" db="EMBL/GenBank/DDBJ databases">
        <title>Genome sequence of the pristinamycin over-producing bacterium Streptomyces pristinaespiralis HCCB10218.</title>
        <authorList>
            <person name="Tian J."/>
            <person name="Yang J."/>
            <person name="Li L."/>
            <person name="Ruan L."/>
            <person name="Wei W."/>
            <person name="Zheng G."/>
            <person name="Wei Z."/>
            <person name="Yang S."/>
            <person name="Ge M."/>
            <person name="Jiang W."/>
            <person name="Lu Y."/>
        </authorList>
    </citation>
    <scope>NUCLEOTIDE SEQUENCE [LARGE SCALE GENOMIC DNA]</scope>
    <source>
        <strain evidence="4 5">HCCB 10218</strain>
    </source>
</reference>
<dbReference type="Gene3D" id="1.10.357.10">
    <property type="entry name" value="Tetracycline Repressor, domain 2"/>
    <property type="match status" value="1"/>
</dbReference>
<dbReference type="Pfam" id="PF00440">
    <property type="entry name" value="TetR_N"/>
    <property type="match status" value="1"/>
</dbReference>
<dbReference type="EMBL" id="CP011340">
    <property type="protein sequence ID" value="ALC18635.1"/>
    <property type="molecule type" value="Genomic_DNA"/>
</dbReference>
<accession>A0A0M4DAC4</accession>
<evidence type="ECO:0000313" key="5">
    <source>
        <dbReference type="Proteomes" id="UP000060513"/>
    </source>
</evidence>
<gene>
    <name evidence="4" type="ORF">SPRI_0329</name>
</gene>
<dbReference type="InterPro" id="IPR009057">
    <property type="entry name" value="Homeodomain-like_sf"/>
</dbReference>
<proteinExistence type="predicted"/>
<evidence type="ECO:0000313" key="4">
    <source>
        <dbReference type="EMBL" id="ALC18635.1"/>
    </source>
</evidence>
<dbReference type="PANTHER" id="PTHR30055:SF234">
    <property type="entry name" value="HTH-TYPE TRANSCRIPTIONAL REGULATOR BETI"/>
    <property type="match status" value="1"/>
</dbReference>
<protein>
    <submittedName>
        <fullName evidence="4">TetR family transcriptional regulator</fullName>
    </submittedName>
</protein>
<dbReference type="InterPro" id="IPR001647">
    <property type="entry name" value="HTH_TetR"/>
</dbReference>
<organism evidence="4">
    <name type="scientific">Streptomyces pristinaespiralis</name>
    <dbReference type="NCBI Taxonomy" id="38300"/>
    <lineage>
        <taxon>Bacteria</taxon>
        <taxon>Bacillati</taxon>
        <taxon>Actinomycetota</taxon>
        <taxon>Actinomycetes</taxon>
        <taxon>Kitasatosporales</taxon>
        <taxon>Streptomycetaceae</taxon>
        <taxon>Streptomyces</taxon>
    </lineage>
</organism>
<dbReference type="Proteomes" id="UP000060513">
    <property type="component" value="Chromosome"/>
</dbReference>
<dbReference type="GeneID" id="97238580"/>
<dbReference type="SUPFAM" id="SSF46689">
    <property type="entry name" value="Homeodomain-like"/>
    <property type="match status" value="1"/>
</dbReference>
<dbReference type="PRINTS" id="PR00455">
    <property type="entry name" value="HTHTETR"/>
</dbReference>
<evidence type="ECO:0000256" key="2">
    <source>
        <dbReference type="ARBA" id="ARBA00023125"/>
    </source>
</evidence>
<keyword evidence="1" id="KW-0805">Transcription regulation</keyword>
<dbReference type="Gene3D" id="1.10.10.60">
    <property type="entry name" value="Homeodomain-like"/>
    <property type="match status" value="1"/>
</dbReference>
<dbReference type="PANTHER" id="PTHR30055">
    <property type="entry name" value="HTH-TYPE TRANSCRIPTIONAL REGULATOR RUTR"/>
    <property type="match status" value="1"/>
</dbReference>
<sequence length="213" mass="23357">MAPVDGKPGLRERKKQRTHAAISEAAITLFLEHGFNQVSVAQVAEAAEVSKRTLFAYFPTKEDLVVHRLADHETEIARVVRARPTGVAPLTAVREHFLKGLRERDPITGLNDHPQVRRVHQMILDAPSLVARMERFKTGAERALTQALRETADVSDLTARLAAVQIVAVHWALAQDNAARLASGEPADERCAGAVTDAEHAFALLETGLRQLT</sequence>
<keyword evidence="2" id="KW-0238">DNA-binding</keyword>
<dbReference type="PROSITE" id="PS50977">
    <property type="entry name" value="HTH_TETR_2"/>
    <property type="match status" value="1"/>
</dbReference>
<dbReference type="InterPro" id="IPR050109">
    <property type="entry name" value="HTH-type_TetR-like_transc_reg"/>
</dbReference>
<dbReference type="STRING" id="38300.SPRI_0329"/>
<dbReference type="AlphaFoldDB" id="A0A0M4DAC4"/>
<dbReference type="OMA" id="ELAVMNH"/>
<dbReference type="PATRIC" id="fig|38300.4.peg.347"/>
<name>A0A0M4DAC4_STRPR</name>
<dbReference type="GO" id="GO:0003700">
    <property type="term" value="F:DNA-binding transcription factor activity"/>
    <property type="evidence" value="ECO:0007669"/>
    <property type="project" value="TreeGrafter"/>
</dbReference>
<evidence type="ECO:0000256" key="3">
    <source>
        <dbReference type="ARBA" id="ARBA00023163"/>
    </source>
</evidence>
<evidence type="ECO:0000256" key="1">
    <source>
        <dbReference type="ARBA" id="ARBA00023015"/>
    </source>
</evidence>
<dbReference type="InterPro" id="IPR023772">
    <property type="entry name" value="DNA-bd_HTH_TetR-type_CS"/>
</dbReference>
<dbReference type="GO" id="GO:0000976">
    <property type="term" value="F:transcription cis-regulatory region binding"/>
    <property type="evidence" value="ECO:0007669"/>
    <property type="project" value="TreeGrafter"/>
</dbReference>
<dbReference type="OrthoDB" id="5185169at2"/>
<dbReference type="RefSeq" id="WP_005307340.1">
    <property type="nucleotide sequence ID" value="NZ_CP011340.1"/>
</dbReference>
<keyword evidence="3" id="KW-0804">Transcription</keyword>
<dbReference type="PROSITE" id="PS01081">
    <property type="entry name" value="HTH_TETR_1"/>
    <property type="match status" value="1"/>
</dbReference>
<dbReference type="KEGG" id="spri:SPRI_0329"/>